<keyword evidence="1" id="KW-0413">Isomerase</keyword>
<dbReference type="Proteomes" id="UP000224567">
    <property type="component" value="Unassembled WGS sequence"/>
</dbReference>
<dbReference type="GO" id="GO:0031119">
    <property type="term" value="P:tRNA pseudouridine synthesis"/>
    <property type="evidence" value="ECO:0007669"/>
    <property type="project" value="TreeGrafter"/>
</dbReference>
<dbReference type="AlphaFoldDB" id="A0A2G2V5N1"/>
<dbReference type="InterPro" id="IPR020094">
    <property type="entry name" value="TruA/RsuA/RluB/E/F_N"/>
</dbReference>
<reference evidence="2 3" key="1">
    <citation type="journal article" date="2017" name="Genome Biol.">
        <title>New reference genome sequences of hot pepper reveal the massive evolution of plant disease-resistance genes by retroduplication.</title>
        <authorList>
            <person name="Kim S."/>
            <person name="Park J."/>
            <person name="Yeom S.I."/>
            <person name="Kim Y.M."/>
            <person name="Seo E."/>
            <person name="Kim K.T."/>
            <person name="Kim M.S."/>
            <person name="Lee J.M."/>
            <person name="Cheong K."/>
            <person name="Shin H.S."/>
            <person name="Kim S.B."/>
            <person name="Han K."/>
            <person name="Lee J."/>
            <person name="Park M."/>
            <person name="Lee H.A."/>
            <person name="Lee H.Y."/>
            <person name="Lee Y."/>
            <person name="Oh S."/>
            <person name="Lee J.H."/>
            <person name="Choi E."/>
            <person name="Choi E."/>
            <person name="Lee S.E."/>
            <person name="Jeon J."/>
            <person name="Kim H."/>
            <person name="Choi G."/>
            <person name="Song H."/>
            <person name="Lee J."/>
            <person name="Lee S.C."/>
            <person name="Kwon J.K."/>
            <person name="Lee H.Y."/>
            <person name="Koo N."/>
            <person name="Hong Y."/>
            <person name="Kim R.W."/>
            <person name="Kang W.H."/>
            <person name="Huh J.H."/>
            <person name="Kang B.C."/>
            <person name="Yang T.J."/>
            <person name="Lee Y.H."/>
            <person name="Bennetzen J.L."/>
            <person name="Choi D."/>
        </authorList>
    </citation>
    <scope>NUCLEOTIDE SEQUENCE [LARGE SCALE GENOMIC DNA]</scope>
    <source>
        <strain evidence="3">cv. PBC81</strain>
    </source>
</reference>
<dbReference type="PANTHER" id="PTHR11142">
    <property type="entry name" value="PSEUDOURIDYLATE SYNTHASE"/>
    <property type="match status" value="1"/>
</dbReference>
<dbReference type="GO" id="GO:0005634">
    <property type="term" value="C:nucleus"/>
    <property type="evidence" value="ECO:0007669"/>
    <property type="project" value="TreeGrafter"/>
</dbReference>
<reference evidence="3" key="2">
    <citation type="journal article" date="2017" name="J. Anim. Genet.">
        <title>Multiple reference genome sequences of hot pepper reveal the massive evolution of plant disease resistance genes by retroduplication.</title>
        <authorList>
            <person name="Kim S."/>
            <person name="Park J."/>
            <person name="Yeom S.-I."/>
            <person name="Kim Y.-M."/>
            <person name="Seo E."/>
            <person name="Kim K.-T."/>
            <person name="Kim M.-S."/>
            <person name="Lee J.M."/>
            <person name="Cheong K."/>
            <person name="Shin H.-S."/>
            <person name="Kim S.-B."/>
            <person name="Han K."/>
            <person name="Lee J."/>
            <person name="Park M."/>
            <person name="Lee H.-A."/>
            <person name="Lee H.-Y."/>
            <person name="Lee Y."/>
            <person name="Oh S."/>
            <person name="Lee J.H."/>
            <person name="Choi E."/>
            <person name="Choi E."/>
            <person name="Lee S.E."/>
            <person name="Jeon J."/>
            <person name="Kim H."/>
            <person name="Choi G."/>
            <person name="Song H."/>
            <person name="Lee J."/>
            <person name="Lee S.-C."/>
            <person name="Kwon J.-K."/>
            <person name="Lee H.-Y."/>
            <person name="Koo N."/>
            <person name="Hong Y."/>
            <person name="Kim R.W."/>
            <person name="Kang W.-H."/>
            <person name="Huh J.H."/>
            <person name="Kang B.-C."/>
            <person name="Yang T.-J."/>
            <person name="Lee Y.-H."/>
            <person name="Bennetzen J.L."/>
            <person name="Choi D."/>
        </authorList>
    </citation>
    <scope>NUCLEOTIDE SEQUENCE [LARGE SCALE GENOMIC DNA]</scope>
    <source>
        <strain evidence="3">cv. PBC81</strain>
    </source>
</reference>
<dbReference type="GO" id="GO:0003723">
    <property type="term" value="F:RNA binding"/>
    <property type="evidence" value="ECO:0007669"/>
    <property type="project" value="InterPro"/>
</dbReference>
<evidence type="ECO:0000256" key="1">
    <source>
        <dbReference type="ARBA" id="ARBA00023235"/>
    </source>
</evidence>
<dbReference type="GO" id="GO:1990481">
    <property type="term" value="P:mRNA pseudouridine synthesis"/>
    <property type="evidence" value="ECO:0007669"/>
    <property type="project" value="TreeGrafter"/>
</dbReference>
<dbReference type="EMBL" id="MLFT02000236">
    <property type="protein sequence ID" value="PHT28300.1"/>
    <property type="molecule type" value="Genomic_DNA"/>
</dbReference>
<gene>
    <name evidence="2" type="ORF">CQW23_32099</name>
</gene>
<dbReference type="SUPFAM" id="SSF55120">
    <property type="entry name" value="Pseudouridine synthase"/>
    <property type="match status" value="1"/>
</dbReference>
<sequence length="203" mass="22699">MLRTGTGFRVVGYRYTGTNRYRCVTGLKCNRNWINSAIEGELEKSIFKAGGIRDSNFGNFYKIGWARSSRTDKGVHSLATMISLKMEIPEDAWEDDPNGITLANCVNSSLPENIKVFAILSPRLDGSASSTNLKSHRRLAPDQKGKNQLAVRDFNLRQNVFFGSSNSDSRPSQVVLQLRLFFILQPTTAVISDLLRDLLIPQV</sequence>
<accession>A0A2G2V5N1</accession>
<organism evidence="2 3">
    <name type="scientific">Capsicum baccatum</name>
    <name type="common">Peruvian pepper</name>
    <dbReference type="NCBI Taxonomy" id="33114"/>
    <lineage>
        <taxon>Eukaryota</taxon>
        <taxon>Viridiplantae</taxon>
        <taxon>Streptophyta</taxon>
        <taxon>Embryophyta</taxon>
        <taxon>Tracheophyta</taxon>
        <taxon>Spermatophyta</taxon>
        <taxon>Magnoliopsida</taxon>
        <taxon>eudicotyledons</taxon>
        <taxon>Gunneridae</taxon>
        <taxon>Pentapetalae</taxon>
        <taxon>asterids</taxon>
        <taxon>lamiids</taxon>
        <taxon>Solanales</taxon>
        <taxon>Solanaceae</taxon>
        <taxon>Solanoideae</taxon>
        <taxon>Capsiceae</taxon>
        <taxon>Capsicum</taxon>
    </lineage>
</organism>
<name>A0A2G2V5N1_CAPBA</name>
<dbReference type="InterPro" id="IPR020103">
    <property type="entry name" value="PsdUridine_synth_cat_dom_sf"/>
</dbReference>
<dbReference type="Gene3D" id="3.30.70.580">
    <property type="entry name" value="Pseudouridine synthase I, catalytic domain, N-terminal subdomain"/>
    <property type="match status" value="1"/>
</dbReference>
<evidence type="ECO:0000313" key="2">
    <source>
        <dbReference type="EMBL" id="PHT28300.1"/>
    </source>
</evidence>
<dbReference type="OrthoDB" id="1716459at2759"/>
<proteinExistence type="predicted"/>
<dbReference type="STRING" id="33114.A0A2G2V5N1"/>
<dbReference type="InterPro" id="IPR001406">
    <property type="entry name" value="PsdUridine_synth_TruA"/>
</dbReference>
<protein>
    <submittedName>
        <fullName evidence="2">tRNA pseudouridine synthase</fullName>
    </submittedName>
</protein>
<comment type="caution">
    <text evidence="2">The sequence shown here is derived from an EMBL/GenBank/DDBJ whole genome shotgun (WGS) entry which is preliminary data.</text>
</comment>
<dbReference type="PANTHER" id="PTHR11142:SF9">
    <property type="entry name" value="TRNA PSEUDOURIDINE SYNTHASE-RELATED"/>
    <property type="match status" value="1"/>
</dbReference>
<evidence type="ECO:0000313" key="3">
    <source>
        <dbReference type="Proteomes" id="UP000224567"/>
    </source>
</evidence>
<dbReference type="GO" id="GO:0009982">
    <property type="term" value="F:pseudouridine synthase activity"/>
    <property type="evidence" value="ECO:0007669"/>
    <property type="project" value="InterPro"/>
</dbReference>
<keyword evidence="3" id="KW-1185">Reference proteome</keyword>